<dbReference type="SUPFAM" id="SSF109854">
    <property type="entry name" value="DinB/YfiT-like putative metalloenzymes"/>
    <property type="match status" value="1"/>
</dbReference>
<comment type="caution">
    <text evidence="1">The sequence shown here is derived from an EMBL/GenBank/DDBJ whole genome shotgun (WGS) entry which is preliminary data.</text>
</comment>
<evidence type="ECO:0000313" key="2">
    <source>
        <dbReference type="Proteomes" id="UP001597229"/>
    </source>
</evidence>
<gene>
    <name evidence="1" type="ORF">ACFQ3F_03915</name>
</gene>
<evidence type="ECO:0000313" key="1">
    <source>
        <dbReference type="EMBL" id="MFD1246927.1"/>
    </source>
</evidence>
<dbReference type="EMBL" id="JBHTLX010000005">
    <property type="protein sequence ID" value="MFD1246927.1"/>
    <property type="molecule type" value="Genomic_DNA"/>
</dbReference>
<proteinExistence type="predicted"/>
<dbReference type="Gene3D" id="1.20.120.450">
    <property type="entry name" value="dinb family like domain"/>
    <property type="match status" value="1"/>
</dbReference>
<dbReference type="InterPro" id="IPR034660">
    <property type="entry name" value="DinB/YfiT-like"/>
</dbReference>
<dbReference type="RefSeq" id="WP_367917599.1">
    <property type="nucleotide sequence ID" value="NZ_BAABAC010000005.1"/>
</dbReference>
<protein>
    <submittedName>
        <fullName evidence="1">DinB family protein</fullName>
    </submittedName>
</protein>
<dbReference type="InterPro" id="IPR007061">
    <property type="entry name" value="MST-like"/>
</dbReference>
<dbReference type="Pfam" id="PF04978">
    <property type="entry name" value="MST"/>
    <property type="match status" value="1"/>
</dbReference>
<reference evidence="2" key="1">
    <citation type="journal article" date="2019" name="Int. J. Syst. Evol. Microbiol.">
        <title>The Global Catalogue of Microorganisms (GCM) 10K type strain sequencing project: providing services to taxonomists for standard genome sequencing and annotation.</title>
        <authorList>
            <consortium name="The Broad Institute Genomics Platform"/>
            <consortium name="The Broad Institute Genome Sequencing Center for Infectious Disease"/>
            <person name="Wu L."/>
            <person name="Ma J."/>
        </authorList>
    </citation>
    <scope>NUCLEOTIDE SEQUENCE [LARGE SCALE GENOMIC DNA]</scope>
    <source>
        <strain evidence="2">CCUG 52478</strain>
    </source>
</reference>
<sequence>MTEKLYVGLALAAADETVDLAALDSAGTLVASGRAGSEEEVEAWLAGLPGSVVVIATDSPLVGPDAVIAGSRAAALALRAGWSVAPTHRGSVGWPVCVHVAADGAPACARLARIWHEEPGTLEVQPSLEQWEDGYVVAEPTVDVPASDELTNYRDYLTQYRRTLARKCAGLGPADLARRSVPPSTLSLLGLVRHMAYVEQAWFQRALQANLDEPRPFTDPDDRDFDFNQAVGTQECVDEAFAEWERQIARADAWLDAQTDATMAAEVVYNSDGETAPVRDIVVHMIEEYARHCGHADLLRECIDGTTGE</sequence>
<keyword evidence="2" id="KW-1185">Reference proteome</keyword>
<organism evidence="1 2">
    <name type="scientific">Nocardioides ginsengisoli</name>
    <dbReference type="NCBI Taxonomy" id="363868"/>
    <lineage>
        <taxon>Bacteria</taxon>
        <taxon>Bacillati</taxon>
        <taxon>Actinomycetota</taxon>
        <taxon>Actinomycetes</taxon>
        <taxon>Propionibacteriales</taxon>
        <taxon>Nocardioidaceae</taxon>
        <taxon>Nocardioides</taxon>
    </lineage>
</organism>
<accession>A0ABW3VVI4</accession>
<name>A0ABW3VVI4_9ACTN</name>
<dbReference type="Proteomes" id="UP001597229">
    <property type="component" value="Unassembled WGS sequence"/>
</dbReference>